<reference evidence="1 2" key="1">
    <citation type="journal article" date="2018" name="Mar. Genomics">
        <title>Complete genome sequence of Marinifilaceae bacterium strain SPP2, isolated from the Antarctic marine sediment.</title>
        <authorList>
            <person name="Watanabe M."/>
            <person name="Kojima H."/>
            <person name="Fukui M."/>
        </authorList>
    </citation>
    <scope>NUCLEOTIDE SEQUENCE [LARGE SCALE GENOMIC DNA]</scope>
    <source>
        <strain evidence="1 2">SPP2</strain>
    </source>
</reference>
<evidence type="ECO:0000313" key="1">
    <source>
        <dbReference type="EMBL" id="BAX79994.1"/>
    </source>
</evidence>
<reference evidence="2" key="2">
    <citation type="journal article" date="2020" name="Antonie Van Leeuwenhoek">
        <title>Labilibaculum antarcticum sp. nov., a novel facultative anaerobic, psychrotorelant bacterium isolated from marine sediment of Antarctica.</title>
        <authorList>
            <person name="Watanabe M."/>
            <person name="Kojima H."/>
            <person name="Fukui M."/>
        </authorList>
    </citation>
    <scope>NUCLEOTIDE SEQUENCE [LARGE SCALE GENOMIC DNA]</scope>
    <source>
        <strain evidence="2">SPP2</strain>
    </source>
</reference>
<organism evidence="1 2">
    <name type="scientific">Labilibaculum antarcticum</name>
    <dbReference type="NCBI Taxonomy" id="1717717"/>
    <lineage>
        <taxon>Bacteria</taxon>
        <taxon>Pseudomonadati</taxon>
        <taxon>Bacteroidota</taxon>
        <taxon>Bacteroidia</taxon>
        <taxon>Marinilabiliales</taxon>
        <taxon>Marinifilaceae</taxon>
        <taxon>Labilibaculum</taxon>
    </lineage>
</organism>
<accession>A0A1Y1CI29</accession>
<gene>
    <name evidence="1" type="ORF">ALGA_1619</name>
</gene>
<dbReference type="Pfam" id="PF11832">
    <property type="entry name" value="DUF3352"/>
    <property type="match status" value="1"/>
</dbReference>
<evidence type="ECO:0008006" key="3">
    <source>
        <dbReference type="Google" id="ProtNLM"/>
    </source>
</evidence>
<name>A0A1Y1CI29_9BACT</name>
<dbReference type="OrthoDB" id="1093345at2"/>
<proteinExistence type="predicted"/>
<dbReference type="EMBL" id="AP018042">
    <property type="protein sequence ID" value="BAX79994.1"/>
    <property type="molecule type" value="Genomic_DNA"/>
</dbReference>
<dbReference type="AlphaFoldDB" id="A0A1Y1CI29"/>
<dbReference type="Proteomes" id="UP000218267">
    <property type="component" value="Chromosome"/>
</dbReference>
<dbReference type="SUPFAM" id="SSF69322">
    <property type="entry name" value="Tricorn protease domain 2"/>
    <property type="match status" value="1"/>
</dbReference>
<keyword evidence="2" id="KW-1185">Reference proteome</keyword>
<sequence>MLKKILTSLLILLLLTIIVLGYLFLQKQQEYKEIDPFSAVPVNSEMIIQFESLEDLITKLENNTGAWKELSKFDGIASINKNLQFLDSLISNFDSEGTFSLDRSFTMASHLQGKNEIEYLYILPITDYLEEKKIKNAIFNWVELDSEVSEREYQNSTLYSIPPKNPKGKGIHFVFSDGLFIASRSMLLVENSLLQLSTENSITKTKGFEQIRRTIGKNVDANIFLNLKTFPKQVSLNLNQDHSKFIRNFTNFANWTELDLSFRNRIVLLNGFTYSDPQQGNLLNLFLQQEPVKMEMESMIPSSTSILTILGIDDALLHKGKYRKYLDQMGLLSEYLKNISEVKRKTGVNYEDAIYSIIHNEVGLAFTEDLRSKRFTIIRTKSASIAKEKMLEMITGNAKKEQRTLSYYTYTYQLDKETSFDIFKMPEDQLPEKLFGSFFAGASSAYLTFIDNYMILGPDISSLSEFIEESVLGKTLNTNQSYMENKEFLSNKANFYFYASTPRANSFISGFLNSDLRKQIKDHKQSVNKFQAVGLQLSANRNLIYNNLFIEYDPVLELAPRTEWESRLDTCFAHKPYLVVNHYTKENEILVQDINNELHLLNPSGRVLWKKPMESQIVGKVHQVDIYGNGKLQYLFATKNKLHLVDRNGDKVGNYPIKLKAEAIQGVSIFDYDNNKDYRFFIPCKDKNIYAYTKEGKTLTGWNPAKSENEINCEIQHFRVKNRDYLVYADKYRVYILNRRGEERVRLKDQFSKSTNNTFYLENAVGNTEARLVTTDVNGIIYYCYFDGKVEKKTFTELSDKHFFVAADIDSDGKNEYLFADYNILRVFDASGQQTLDKKFDSNISFPPNIYSFSRRDIEIGICLEDENKIFLIDKEGNKHEGFPLKGNTEFSIGFSKTGDKSFNLYVGDNRNFLLNYSVQ</sequence>
<evidence type="ECO:0000313" key="2">
    <source>
        <dbReference type="Proteomes" id="UP000218267"/>
    </source>
</evidence>
<dbReference type="KEGG" id="mbas:ALGA_1619"/>
<dbReference type="InterPro" id="IPR021787">
    <property type="entry name" value="DUF3352"/>
</dbReference>
<dbReference type="RefSeq" id="WP_096428870.1">
    <property type="nucleotide sequence ID" value="NZ_AP018042.1"/>
</dbReference>
<protein>
    <recommendedName>
        <fullName evidence="3">DUF3352 domain-containing protein</fullName>
    </recommendedName>
</protein>